<evidence type="ECO:0000313" key="2">
    <source>
        <dbReference type="Proteomes" id="UP000274920"/>
    </source>
</evidence>
<sequence>MGYKELARSIRNGHHSLKKEAESKCCNITWDHEFGVAEISVENGAVRNLKQYLSAIREICLNQEEIYLFCTNDKKTSFLSIKEIMW</sequence>
<proteinExistence type="predicted"/>
<name>A0A426DH14_9FIRM</name>
<dbReference type="AlphaFoldDB" id="A0A426DH14"/>
<organism evidence="1 2">
    <name type="scientific">Schaedlerella arabinosiphila</name>
    <dbReference type="NCBI Taxonomy" id="2044587"/>
    <lineage>
        <taxon>Bacteria</taxon>
        <taxon>Bacillati</taxon>
        <taxon>Bacillota</taxon>
        <taxon>Clostridia</taxon>
        <taxon>Lachnospirales</taxon>
        <taxon>Lachnospiraceae</taxon>
        <taxon>Schaedlerella</taxon>
    </lineage>
</organism>
<dbReference type="RefSeq" id="WP_125127669.1">
    <property type="nucleotide sequence ID" value="NZ_RHJS01000002.1"/>
</dbReference>
<accession>A0A426DH14</accession>
<dbReference type="EMBL" id="RHJS01000002">
    <property type="protein sequence ID" value="RRK32147.1"/>
    <property type="molecule type" value="Genomic_DNA"/>
</dbReference>
<protein>
    <submittedName>
        <fullName evidence="1">Uncharacterized protein</fullName>
    </submittedName>
</protein>
<evidence type="ECO:0000313" key="1">
    <source>
        <dbReference type="EMBL" id="RRK32147.1"/>
    </source>
</evidence>
<dbReference type="Proteomes" id="UP000274920">
    <property type="component" value="Unassembled WGS sequence"/>
</dbReference>
<gene>
    <name evidence="1" type="ORF">EBB54_12805</name>
</gene>
<keyword evidence="2" id="KW-1185">Reference proteome</keyword>
<reference evidence="1" key="1">
    <citation type="submission" date="2018-10" db="EMBL/GenBank/DDBJ databases">
        <title>Schaedlerella arabinophila gen. nov. sp. nov., isolated from the mouse intestinal tract and comparative analysis with the genome of the closely related altered Schaedler flora strain ASF502.</title>
        <authorList>
            <person name="Miyake S."/>
            <person name="Soh M."/>
            <person name="Seedorf H."/>
        </authorList>
    </citation>
    <scope>NUCLEOTIDE SEQUENCE [LARGE SCALE GENOMIC DNA]</scope>
    <source>
        <strain evidence="1">DSM 106076</strain>
    </source>
</reference>
<comment type="caution">
    <text evidence="1">The sequence shown here is derived from an EMBL/GenBank/DDBJ whole genome shotgun (WGS) entry which is preliminary data.</text>
</comment>